<dbReference type="AlphaFoldDB" id="A0A3N0GY57"/>
<organism evidence="7 8">
    <name type="scientific">Nocardioides pocheonensis</name>
    <dbReference type="NCBI Taxonomy" id="661485"/>
    <lineage>
        <taxon>Bacteria</taxon>
        <taxon>Bacillati</taxon>
        <taxon>Actinomycetota</taxon>
        <taxon>Actinomycetes</taxon>
        <taxon>Propionibacteriales</taxon>
        <taxon>Nocardioidaceae</taxon>
        <taxon>Nocardioides</taxon>
    </lineage>
</organism>
<dbReference type="RefSeq" id="WP_123221417.1">
    <property type="nucleotide sequence ID" value="NZ_RJSF01000005.1"/>
</dbReference>
<dbReference type="SUPFAM" id="SSF53822">
    <property type="entry name" value="Periplasmic binding protein-like I"/>
    <property type="match status" value="1"/>
</dbReference>
<evidence type="ECO:0000313" key="8">
    <source>
        <dbReference type="Proteomes" id="UP000279994"/>
    </source>
</evidence>
<dbReference type="PROSITE" id="PS51257">
    <property type="entry name" value="PROKAR_LIPOPROTEIN"/>
    <property type="match status" value="1"/>
</dbReference>
<reference evidence="7 8" key="1">
    <citation type="submission" date="2018-11" db="EMBL/GenBank/DDBJ databases">
        <authorList>
            <person name="Li F."/>
        </authorList>
    </citation>
    <scope>NUCLEOTIDE SEQUENCE [LARGE SCALE GENOMIC DNA]</scope>
    <source>
        <strain evidence="7 8">Gsoil 818</strain>
    </source>
</reference>
<evidence type="ECO:0000256" key="5">
    <source>
        <dbReference type="SAM" id="SignalP"/>
    </source>
</evidence>
<keyword evidence="3 5" id="KW-0732">Signal</keyword>
<evidence type="ECO:0000256" key="3">
    <source>
        <dbReference type="ARBA" id="ARBA00022729"/>
    </source>
</evidence>
<evidence type="ECO:0000313" key="7">
    <source>
        <dbReference type="EMBL" id="RNM17080.1"/>
    </source>
</evidence>
<evidence type="ECO:0000256" key="1">
    <source>
        <dbReference type="ARBA" id="ARBA00010062"/>
    </source>
</evidence>
<dbReference type="PRINTS" id="PR00337">
    <property type="entry name" value="LEUILEVALBP"/>
</dbReference>
<comment type="caution">
    <text evidence="7">The sequence shown here is derived from an EMBL/GenBank/DDBJ whole genome shotgun (WGS) entry which is preliminary data.</text>
</comment>
<gene>
    <name evidence="7" type="ORF">EFL26_03070</name>
</gene>
<evidence type="ECO:0000256" key="2">
    <source>
        <dbReference type="ARBA" id="ARBA00022448"/>
    </source>
</evidence>
<keyword evidence="4" id="KW-0029">Amino-acid transport</keyword>
<feature type="chain" id="PRO_5038907355" evidence="5">
    <location>
        <begin position="20"/>
        <end position="397"/>
    </location>
</feature>
<dbReference type="PANTHER" id="PTHR30483">
    <property type="entry name" value="LEUCINE-SPECIFIC-BINDING PROTEIN"/>
    <property type="match status" value="1"/>
</dbReference>
<keyword evidence="2" id="KW-0813">Transport</keyword>
<dbReference type="InterPro" id="IPR028082">
    <property type="entry name" value="Peripla_BP_I"/>
</dbReference>
<proteinExistence type="inferred from homology"/>
<dbReference type="Gene3D" id="3.40.50.2300">
    <property type="match status" value="2"/>
</dbReference>
<accession>A0A3N0GY57</accession>
<dbReference type="InterPro" id="IPR028081">
    <property type="entry name" value="Leu-bd"/>
</dbReference>
<dbReference type="InterPro" id="IPR000709">
    <property type="entry name" value="Leu_Ile_Val-bd"/>
</dbReference>
<evidence type="ECO:0000259" key="6">
    <source>
        <dbReference type="Pfam" id="PF13458"/>
    </source>
</evidence>
<evidence type="ECO:0000256" key="4">
    <source>
        <dbReference type="ARBA" id="ARBA00022970"/>
    </source>
</evidence>
<name>A0A3N0GY57_9ACTN</name>
<dbReference type="Pfam" id="PF13458">
    <property type="entry name" value="Peripla_BP_6"/>
    <property type="match status" value="1"/>
</dbReference>
<sequence length="397" mass="40874">MTKKPLIALVGVGLLTMTAACGTAGSAATSSGPVKIGLVAPLTGPFAPLGLGDKAAVEQEVARINAHGGVLGRKLEVTIKDDKTDVPQSVTDFNQLAADKSYTAILSSSNVSASTAAGPSMQSNRIPTIALGPVSAFKDGKNKYAFTCVAIPELYGEALVDYLKAQGLTKVAIAYTGKDPYGSVGNKATVDGAKAAGLDVVLDKEIDVAGTDFTPVISQVKAAKPDAFVVWVAGPASVIITKQFAGSGIPLVMTGAEASNLYVQPAGQEGEGVTMTSNIAVPGRELPAGALKDSIDAFANPWLKANKGVYPPQFAFDGATGIQLLVAAIEKAKSTDREKVRDALESLDLLTPTGRFKFSPTDHGGIGKDAIAIVQVKGGELKATPYSLEQFKTNLPD</sequence>
<dbReference type="PANTHER" id="PTHR30483:SF6">
    <property type="entry name" value="PERIPLASMIC BINDING PROTEIN OF ABC TRANSPORTER FOR NATURAL AMINO ACIDS"/>
    <property type="match status" value="1"/>
</dbReference>
<keyword evidence="8" id="KW-1185">Reference proteome</keyword>
<dbReference type="GO" id="GO:0006865">
    <property type="term" value="P:amino acid transport"/>
    <property type="evidence" value="ECO:0007669"/>
    <property type="project" value="UniProtKB-KW"/>
</dbReference>
<dbReference type="EMBL" id="RJSF01000005">
    <property type="protein sequence ID" value="RNM17080.1"/>
    <property type="molecule type" value="Genomic_DNA"/>
</dbReference>
<feature type="domain" description="Leucine-binding protein" evidence="6">
    <location>
        <begin position="33"/>
        <end position="379"/>
    </location>
</feature>
<dbReference type="Proteomes" id="UP000279994">
    <property type="component" value="Unassembled WGS sequence"/>
</dbReference>
<protein>
    <submittedName>
        <fullName evidence="7">ABC transporter substrate-binding protein</fullName>
    </submittedName>
</protein>
<feature type="signal peptide" evidence="5">
    <location>
        <begin position="1"/>
        <end position="19"/>
    </location>
</feature>
<comment type="similarity">
    <text evidence="1">Belongs to the leucine-binding protein family.</text>
</comment>
<dbReference type="OrthoDB" id="7337537at2"/>
<dbReference type="InterPro" id="IPR051010">
    <property type="entry name" value="BCAA_transport"/>
</dbReference>